<evidence type="ECO:0000256" key="8">
    <source>
        <dbReference type="SAM" id="Phobius"/>
    </source>
</evidence>
<keyword evidence="2" id="KW-0813">Transport</keyword>
<gene>
    <name evidence="10" type="ORF">MGWOODY_Tha948</name>
</gene>
<reference evidence="10" key="1">
    <citation type="submission" date="2015-10" db="EMBL/GenBank/DDBJ databases">
        <authorList>
            <person name="Gilbert D.G."/>
        </authorList>
    </citation>
    <scope>NUCLEOTIDE SEQUENCE</scope>
</reference>
<dbReference type="InterPro" id="IPR055348">
    <property type="entry name" value="DctQ"/>
</dbReference>
<evidence type="ECO:0000256" key="5">
    <source>
        <dbReference type="ARBA" id="ARBA00022692"/>
    </source>
</evidence>
<feature type="transmembrane region" description="Helical" evidence="8">
    <location>
        <begin position="50"/>
        <end position="68"/>
    </location>
</feature>
<dbReference type="Pfam" id="PF04290">
    <property type="entry name" value="DctQ"/>
    <property type="match status" value="1"/>
</dbReference>
<evidence type="ECO:0000256" key="2">
    <source>
        <dbReference type="ARBA" id="ARBA00022448"/>
    </source>
</evidence>
<feature type="domain" description="Tripartite ATP-independent periplasmic transporters DctQ component" evidence="9">
    <location>
        <begin position="26"/>
        <end position="160"/>
    </location>
</feature>
<protein>
    <recommendedName>
        <fullName evidence="9">Tripartite ATP-independent periplasmic transporters DctQ component domain-containing protein</fullName>
    </recommendedName>
</protein>
<accession>A0A160TB49</accession>
<keyword evidence="6 8" id="KW-1133">Transmembrane helix</keyword>
<evidence type="ECO:0000313" key="10">
    <source>
        <dbReference type="EMBL" id="CUS40257.1"/>
    </source>
</evidence>
<name>A0A160TB49_9ZZZZ</name>
<feature type="transmembrane region" description="Helical" evidence="8">
    <location>
        <begin position="21"/>
        <end position="38"/>
    </location>
</feature>
<evidence type="ECO:0000256" key="6">
    <source>
        <dbReference type="ARBA" id="ARBA00022989"/>
    </source>
</evidence>
<dbReference type="PANTHER" id="PTHR35011:SF4">
    <property type="entry name" value="SLL1102 PROTEIN"/>
    <property type="match status" value="1"/>
</dbReference>
<dbReference type="AlphaFoldDB" id="A0A160TB49"/>
<evidence type="ECO:0000259" key="9">
    <source>
        <dbReference type="Pfam" id="PF04290"/>
    </source>
</evidence>
<dbReference type="InterPro" id="IPR007387">
    <property type="entry name" value="TRAP_DctQ"/>
</dbReference>
<keyword evidence="7 8" id="KW-0472">Membrane</keyword>
<feature type="transmembrane region" description="Helical" evidence="8">
    <location>
        <begin position="131"/>
        <end position="149"/>
    </location>
</feature>
<dbReference type="PANTHER" id="PTHR35011">
    <property type="entry name" value="2,3-DIKETO-L-GULONATE TRAP TRANSPORTER SMALL PERMEASE PROTEIN YIAM"/>
    <property type="match status" value="1"/>
</dbReference>
<dbReference type="GO" id="GO:0005886">
    <property type="term" value="C:plasma membrane"/>
    <property type="evidence" value="ECO:0007669"/>
    <property type="project" value="UniProtKB-SubCell"/>
</dbReference>
<organism evidence="10">
    <name type="scientific">hydrothermal vent metagenome</name>
    <dbReference type="NCBI Taxonomy" id="652676"/>
    <lineage>
        <taxon>unclassified sequences</taxon>
        <taxon>metagenomes</taxon>
        <taxon>ecological metagenomes</taxon>
    </lineage>
</organism>
<feature type="transmembrane region" description="Helical" evidence="8">
    <location>
        <begin position="89"/>
        <end position="111"/>
    </location>
</feature>
<keyword evidence="3" id="KW-1003">Cell membrane</keyword>
<keyword evidence="4" id="KW-0997">Cell inner membrane</keyword>
<keyword evidence="5 8" id="KW-0812">Transmembrane</keyword>
<evidence type="ECO:0000256" key="7">
    <source>
        <dbReference type="ARBA" id="ARBA00023136"/>
    </source>
</evidence>
<evidence type="ECO:0000256" key="1">
    <source>
        <dbReference type="ARBA" id="ARBA00004429"/>
    </source>
</evidence>
<dbReference type="EMBL" id="CZQC01000006">
    <property type="protein sequence ID" value="CUS40257.1"/>
    <property type="molecule type" value="Genomic_DNA"/>
</dbReference>
<evidence type="ECO:0000256" key="4">
    <source>
        <dbReference type="ARBA" id="ARBA00022519"/>
    </source>
</evidence>
<comment type="subcellular location">
    <subcellularLocation>
        <location evidence="1">Cell inner membrane</location>
        <topology evidence="1">Multi-pass membrane protein</topology>
    </subcellularLocation>
</comment>
<evidence type="ECO:0000256" key="3">
    <source>
        <dbReference type="ARBA" id="ARBA00022475"/>
    </source>
</evidence>
<proteinExistence type="predicted"/>
<sequence length="170" mass="19490">MQQLINILDGITQKTGQAIRWLALLMVLISCGVVLLRYSFDQPSIAMQEAVMYLHATIFMLGSAYTWQQGGHVRVDVFYRSWSKQRRRWVERLGIIFLVLPTCLFMLWVSWTYVGNAWAIQERSQEASGLPYIYLLKTLILMLPITLILQAIAELLRSLTATDTGAAQYD</sequence>